<protein>
    <submittedName>
        <fullName evidence="1">Uncharacterized protein</fullName>
    </submittedName>
</protein>
<dbReference type="EMBL" id="LKAM01000001">
    <property type="protein sequence ID" value="KUM50874.1"/>
    <property type="molecule type" value="Genomic_DNA"/>
</dbReference>
<sequence>MSYLQQFNLVIKYKKVVNNTIVDFVLRSHRAMIPLMDHAVATFSSGRSTDSIQRRQGF</sequence>
<gene>
    <name evidence="1" type="ORF">ABT39_MTgene720</name>
</gene>
<accession>A0A101M4S5</accession>
<proteinExistence type="predicted"/>
<reference evidence="1" key="1">
    <citation type="journal article" date="2015" name="Genome Biol. Evol.">
        <title>Organellar Genomes of White Spruce (Picea glauca): Assembly and Annotation.</title>
        <authorList>
            <person name="Jackman S.D."/>
            <person name="Warren R.L."/>
            <person name="Gibb E.A."/>
            <person name="Vandervalk B.P."/>
            <person name="Mohamadi H."/>
            <person name="Chu J."/>
            <person name="Raymond A."/>
            <person name="Pleasance S."/>
            <person name="Coope R."/>
            <person name="Wildung M.R."/>
            <person name="Ritland C.E."/>
            <person name="Bousquet J."/>
            <person name="Jones S.J."/>
            <person name="Bohlmann J."/>
            <person name="Birol I."/>
        </authorList>
    </citation>
    <scope>NUCLEOTIDE SEQUENCE [LARGE SCALE GENOMIC DNA]</scope>
    <source>
        <tissue evidence="1">Flushing bud</tissue>
    </source>
</reference>
<comment type="caution">
    <text evidence="1">The sequence shown here is derived from an EMBL/GenBank/DDBJ whole genome shotgun (WGS) entry which is preliminary data.</text>
</comment>
<dbReference type="AlphaFoldDB" id="A0A101M4S5"/>
<keyword evidence="1" id="KW-0496">Mitochondrion</keyword>
<name>A0A101M4S5_PICGL</name>
<geneLocation type="mitochondrion" evidence="1"/>
<evidence type="ECO:0000313" key="1">
    <source>
        <dbReference type="EMBL" id="KUM50874.1"/>
    </source>
</evidence>
<organism evidence="1">
    <name type="scientific">Picea glauca</name>
    <name type="common">White spruce</name>
    <name type="synonym">Pinus glauca</name>
    <dbReference type="NCBI Taxonomy" id="3330"/>
    <lineage>
        <taxon>Eukaryota</taxon>
        <taxon>Viridiplantae</taxon>
        <taxon>Streptophyta</taxon>
        <taxon>Embryophyta</taxon>
        <taxon>Tracheophyta</taxon>
        <taxon>Spermatophyta</taxon>
        <taxon>Pinopsida</taxon>
        <taxon>Pinidae</taxon>
        <taxon>Conifers I</taxon>
        <taxon>Pinales</taxon>
        <taxon>Pinaceae</taxon>
        <taxon>Picea</taxon>
    </lineage>
</organism>